<feature type="region of interest" description="Disordered" evidence="5">
    <location>
        <begin position="392"/>
        <end position="423"/>
    </location>
</feature>
<dbReference type="InterPro" id="IPR011006">
    <property type="entry name" value="CheY-like_superfamily"/>
</dbReference>
<reference evidence="8" key="4">
    <citation type="journal article" date="2015" name="G3 (Bethesda)">
        <title>Genome sequences of three phytopathogenic species of the Magnaporthaceae family of fungi.</title>
        <authorList>
            <person name="Okagaki L.H."/>
            <person name="Nunes C.C."/>
            <person name="Sailsbery J."/>
            <person name="Clay B."/>
            <person name="Brown D."/>
            <person name="John T."/>
            <person name="Oh Y."/>
            <person name="Young N."/>
            <person name="Fitzgerald M."/>
            <person name="Haas B.J."/>
            <person name="Zeng Q."/>
            <person name="Young S."/>
            <person name="Adiconis X."/>
            <person name="Fan L."/>
            <person name="Levin J.Z."/>
            <person name="Mitchell T.K."/>
            <person name="Okubara P.A."/>
            <person name="Farman M.L."/>
            <person name="Kohn L.M."/>
            <person name="Birren B."/>
            <person name="Ma L.-J."/>
            <person name="Dean R.A."/>
        </authorList>
    </citation>
    <scope>NUCLEOTIDE SEQUENCE</scope>
    <source>
        <strain evidence="8">ATCC 64411 / 73-15</strain>
    </source>
</reference>
<evidence type="ECO:0000313" key="9">
    <source>
        <dbReference type="Proteomes" id="UP000011715"/>
    </source>
</evidence>
<dbReference type="Pfam" id="PF00072">
    <property type="entry name" value="Response_reg"/>
    <property type="match status" value="1"/>
</dbReference>
<dbReference type="PANTHER" id="PTHR45339:SF1">
    <property type="entry name" value="HYBRID SIGNAL TRANSDUCTION HISTIDINE KINASE J"/>
    <property type="match status" value="1"/>
</dbReference>
<reference evidence="7" key="2">
    <citation type="submission" date="2010-05" db="EMBL/GenBank/DDBJ databases">
        <title>The Genome Sequence of Magnaporthe poae strain ATCC 64411.</title>
        <authorList>
            <consortium name="The Broad Institute Genome Sequencing Platform"/>
            <consortium name="Broad Institute Genome Sequencing Center for Infectious Disease"/>
            <person name="Ma L.-J."/>
            <person name="Dead R."/>
            <person name="Young S."/>
            <person name="Zeng Q."/>
            <person name="Koehrsen M."/>
            <person name="Alvarado L."/>
            <person name="Berlin A."/>
            <person name="Chapman S.B."/>
            <person name="Chen Z."/>
            <person name="Freedman E."/>
            <person name="Gellesch M."/>
            <person name="Goldberg J."/>
            <person name="Griggs A."/>
            <person name="Gujja S."/>
            <person name="Heilman E.R."/>
            <person name="Heiman D."/>
            <person name="Hepburn T."/>
            <person name="Howarth C."/>
            <person name="Jen D."/>
            <person name="Larson L."/>
            <person name="Mehta T."/>
            <person name="Neiman D."/>
            <person name="Pearson M."/>
            <person name="Roberts A."/>
            <person name="Saif S."/>
            <person name="Shea T."/>
            <person name="Shenoy N."/>
            <person name="Sisk P."/>
            <person name="Stolte C."/>
            <person name="Sykes S."/>
            <person name="Walk T."/>
            <person name="White J."/>
            <person name="Yandava C."/>
            <person name="Haas B."/>
            <person name="Nusbaum C."/>
            <person name="Birren B."/>
        </authorList>
    </citation>
    <scope>NUCLEOTIDE SEQUENCE</scope>
    <source>
        <strain evidence="7">ATCC 64411</strain>
    </source>
</reference>
<feature type="compositionally biased region" description="Low complexity" evidence="5">
    <location>
        <begin position="302"/>
        <end position="314"/>
    </location>
</feature>
<dbReference type="VEuPathDB" id="FungiDB:MAPG_10412"/>
<dbReference type="EMBL" id="ADBL01002329">
    <property type="status" value="NOT_ANNOTATED_CDS"/>
    <property type="molecule type" value="Genomic_DNA"/>
</dbReference>
<feature type="compositionally biased region" description="Low complexity" evidence="5">
    <location>
        <begin position="166"/>
        <end position="175"/>
    </location>
</feature>
<dbReference type="PROSITE" id="PS50110">
    <property type="entry name" value="RESPONSE_REGULATORY"/>
    <property type="match status" value="1"/>
</dbReference>
<evidence type="ECO:0000256" key="5">
    <source>
        <dbReference type="SAM" id="MobiDB-lite"/>
    </source>
</evidence>
<feature type="compositionally biased region" description="Polar residues" evidence="5">
    <location>
        <begin position="18"/>
        <end position="27"/>
    </location>
</feature>
<dbReference type="Gene3D" id="3.40.50.2300">
    <property type="match status" value="1"/>
</dbReference>
<evidence type="ECO:0000256" key="2">
    <source>
        <dbReference type="ARBA" id="ARBA00023012"/>
    </source>
</evidence>
<feature type="region of interest" description="Disordered" evidence="5">
    <location>
        <begin position="671"/>
        <end position="737"/>
    </location>
</feature>
<dbReference type="EMBL" id="GL876975">
    <property type="protein sequence ID" value="KLU90560.1"/>
    <property type="molecule type" value="Genomic_DNA"/>
</dbReference>
<reference evidence="9" key="1">
    <citation type="submission" date="2010-05" db="EMBL/GenBank/DDBJ databases">
        <title>The genome sequence of Magnaporthe poae strain ATCC 64411.</title>
        <authorList>
            <person name="Ma L.-J."/>
            <person name="Dead R."/>
            <person name="Young S."/>
            <person name="Zeng Q."/>
            <person name="Koehrsen M."/>
            <person name="Alvarado L."/>
            <person name="Berlin A."/>
            <person name="Chapman S.B."/>
            <person name="Chen Z."/>
            <person name="Freedman E."/>
            <person name="Gellesch M."/>
            <person name="Goldberg J."/>
            <person name="Griggs A."/>
            <person name="Gujja S."/>
            <person name="Heilman E.R."/>
            <person name="Heiman D."/>
            <person name="Hepburn T."/>
            <person name="Howarth C."/>
            <person name="Jen D."/>
            <person name="Larson L."/>
            <person name="Mehta T."/>
            <person name="Neiman D."/>
            <person name="Pearson M."/>
            <person name="Roberts A."/>
            <person name="Saif S."/>
            <person name="Shea T."/>
            <person name="Shenoy N."/>
            <person name="Sisk P."/>
            <person name="Stolte C."/>
            <person name="Sykes S."/>
            <person name="Walk T."/>
            <person name="White J."/>
            <person name="Yandava C."/>
            <person name="Haas B."/>
            <person name="Nusbaum C."/>
            <person name="Birren B."/>
        </authorList>
    </citation>
    <scope>NUCLEOTIDE SEQUENCE [LARGE SCALE GENOMIC DNA]</scope>
    <source>
        <strain evidence="9">ATCC 64411 / 73-15</strain>
    </source>
</reference>
<feature type="compositionally biased region" description="Pro residues" evidence="5">
    <location>
        <begin position="155"/>
        <end position="165"/>
    </location>
</feature>
<keyword evidence="2" id="KW-0902">Two-component regulatory system</keyword>
<dbReference type="OMA" id="ETQANQM"/>
<proteinExistence type="inferred from homology"/>
<sequence length="955" mass="102878">MGELASRIRAKFKRRASASPSIESPTDSNRHSPPAGRPRSLAGIQRPASFAERLPSSRSNHTDKWYATNEHVLSPLIPDQEPSAAPQPLQQPPLLSTVTPAPIPASTPEPKKELVPTTRDAKEEARPAARGQSCPGVQPEEAADTSTRDPRPEPELQPEPEPAQPQPAKAQQEPEPQSEPEPKLPATMSASRSPAGLAAATADTAPVPDVQELCRDYINVNGNSYSVPAGKKPGEQNKYNQQSLPASADVFAPATSAPTDSAEQRQRQSSDSGSDRADLRAKDKSGKDQQPVLPSINEHPQDLATDTTDSTAITTDDDDLPQCSYPASPGSDSGAPTPKAPTVAFSSPSTSPDPDTTHALRTIAETQANQMNSSTSSVPARHSLVLPLASSATEVPGAARRPSSTSHSNANLQQNSPTAPPPTAAEMQAMQQLLQAMLGGGARAEEPVGVNGDQLPAVPSKNKNRVWVRRPSASATLIHIGETDVVDDVRDLILRKYANSLGRQFDSPDLTLRIIPREHQRERALGPDEHMMRTLEAYFPGGQTVEEALLIDVPLRRTPRPSPRAGGVPHMQMMNAAVYYGPPSEDRRPPENGTDYFGPAVVNGISLSNGIVAHPHSISVINTGQIPQVPSPGGTRTRAYRDRPDRPRLGRQHTSSPTVLNLLGAHHQQMGGNANVEQAAASPPTAPPMPTPPASDGTMQVVATPPAGGPARVASPRPNAARPKKSKKSTDHPRLPLGVFSGGVPPINVLIVEDNPINLRLLEVFVKRLKVRWDTAVNGREALDKWRQGGFHLVLMDIQLPVMSGLDATREIRRLERVNSVNVIPSRRASVVKTPPKEEDRLINHMTKFKSPVIIVALTASSLQSDRHEALAAGCNDFLTKPVNFVWFEKKIMEWGCMQALIDYDGWKKWKEEYARLHQQDNETKKSSSSKTKSKKNRSSSASTVSAGPSNSAAQ</sequence>
<feature type="compositionally biased region" description="Polar residues" evidence="5">
    <location>
        <begin position="402"/>
        <end position="417"/>
    </location>
</feature>
<dbReference type="SMART" id="SM00448">
    <property type="entry name" value="REC"/>
    <property type="match status" value="1"/>
</dbReference>
<feature type="region of interest" description="Disordered" evidence="5">
    <location>
        <begin position="221"/>
        <end position="357"/>
    </location>
</feature>
<feature type="compositionally biased region" description="Low complexity" evidence="5">
    <location>
        <begin position="198"/>
        <end position="207"/>
    </location>
</feature>
<feature type="compositionally biased region" description="Pro residues" evidence="5">
    <location>
        <begin position="684"/>
        <end position="693"/>
    </location>
</feature>
<feature type="compositionally biased region" description="Basic and acidic residues" evidence="5">
    <location>
        <begin position="639"/>
        <end position="648"/>
    </location>
</feature>
<dbReference type="SUPFAM" id="SSF52172">
    <property type="entry name" value="CheY-like"/>
    <property type="match status" value="1"/>
</dbReference>
<feature type="compositionally biased region" description="Low complexity" evidence="5">
    <location>
        <begin position="939"/>
        <end position="955"/>
    </location>
</feature>
<feature type="region of interest" description="Disordered" evidence="5">
    <location>
        <begin position="1"/>
        <end position="207"/>
    </location>
</feature>
<comment type="similarity">
    <text evidence="3">Belongs to the SSK1 family.</text>
</comment>
<dbReference type="OrthoDB" id="21225at2759"/>
<reference evidence="8" key="5">
    <citation type="submission" date="2015-06" db="UniProtKB">
        <authorList>
            <consortium name="EnsemblFungi"/>
        </authorList>
    </citation>
    <scope>IDENTIFICATION</scope>
    <source>
        <strain evidence="8">ATCC 64411</strain>
    </source>
</reference>
<dbReference type="eggNOG" id="KOG0519">
    <property type="taxonomic scope" value="Eukaryota"/>
</dbReference>
<keyword evidence="1 4" id="KW-0597">Phosphoprotein</keyword>
<organism evidence="8 9">
    <name type="scientific">Magnaporthiopsis poae (strain ATCC 64411 / 73-15)</name>
    <name type="common">Kentucky bluegrass fungus</name>
    <name type="synonym">Magnaporthe poae</name>
    <dbReference type="NCBI Taxonomy" id="644358"/>
    <lineage>
        <taxon>Eukaryota</taxon>
        <taxon>Fungi</taxon>
        <taxon>Dikarya</taxon>
        <taxon>Ascomycota</taxon>
        <taxon>Pezizomycotina</taxon>
        <taxon>Sordariomycetes</taxon>
        <taxon>Sordariomycetidae</taxon>
        <taxon>Magnaporthales</taxon>
        <taxon>Magnaporthaceae</taxon>
        <taxon>Magnaporthiopsis</taxon>
    </lineage>
</organism>
<accession>A0A0C4ECI5</accession>
<keyword evidence="9" id="KW-1185">Reference proteome</keyword>
<feature type="compositionally biased region" description="Basic and acidic residues" evidence="5">
    <location>
        <begin position="262"/>
        <end position="287"/>
    </location>
</feature>
<feature type="region of interest" description="Disordered" evidence="5">
    <location>
        <begin position="917"/>
        <end position="955"/>
    </location>
</feature>
<dbReference type="EnsemblFungi" id="MAPG_10412T0">
    <property type="protein sequence ID" value="MAPG_10412T0"/>
    <property type="gene ID" value="MAPG_10412"/>
</dbReference>
<reference evidence="7" key="3">
    <citation type="submission" date="2011-03" db="EMBL/GenBank/DDBJ databases">
        <title>Annotation of Magnaporthe poae ATCC 64411.</title>
        <authorList>
            <person name="Ma L.-J."/>
            <person name="Dead R."/>
            <person name="Young S.K."/>
            <person name="Zeng Q."/>
            <person name="Gargeya S."/>
            <person name="Fitzgerald M."/>
            <person name="Haas B."/>
            <person name="Abouelleil A."/>
            <person name="Alvarado L."/>
            <person name="Arachchi H.M."/>
            <person name="Berlin A."/>
            <person name="Brown A."/>
            <person name="Chapman S.B."/>
            <person name="Chen Z."/>
            <person name="Dunbar C."/>
            <person name="Freedman E."/>
            <person name="Gearin G."/>
            <person name="Gellesch M."/>
            <person name="Goldberg J."/>
            <person name="Griggs A."/>
            <person name="Gujja S."/>
            <person name="Heiman D."/>
            <person name="Howarth C."/>
            <person name="Larson L."/>
            <person name="Lui A."/>
            <person name="MacDonald P.J.P."/>
            <person name="Mehta T."/>
            <person name="Montmayeur A."/>
            <person name="Murphy C."/>
            <person name="Neiman D."/>
            <person name="Pearson M."/>
            <person name="Priest M."/>
            <person name="Roberts A."/>
            <person name="Saif S."/>
            <person name="Shea T."/>
            <person name="Shenoy N."/>
            <person name="Sisk P."/>
            <person name="Stolte C."/>
            <person name="Sykes S."/>
            <person name="Yandava C."/>
            <person name="Wortman J."/>
            <person name="Nusbaum C."/>
            <person name="Birren B."/>
        </authorList>
    </citation>
    <scope>NUCLEOTIDE SEQUENCE</scope>
    <source>
        <strain evidence="7">ATCC 64411</strain>
    </source>
</reference>
<evidence type="ECO:0000256" key="4">
    <source>
        <dbReference type="PROSITE-ProRule" id="PRU00169"/>
    </source>
</evidence>
<dbReference type="InterPro" id="IPR001789">
    <property type="entry name" value="Sig_transdc_resp-reg_receiver"/>
</dbReference>
<dbReference type="GO" id="GO:0000156">
    <property type="term" value="F:phosphorelay response regulator activity"/>
    <property type="evidence" value="ECO:0007669"/>
    <property type="project" value="UniProtKB-ARBA"/>
</dbReference>
<dbReference type="Proteomes" id="UP000011715">
    <property type="component" value="Unassembled WGS sequence"/>
</dbReference>
<feature type="compositionally biased region" description="Low complexity" evidence="5">
    <location>
        <begin position="82"/>
        <end position="96"/>
    </location>
</feature>
<feature type="compositionally biased region" description="Basic and acidic residues" evidence="5">
    <location>
        <begin position="109"/>
        <end position="127"/>
    </location>
</feature>
<feature type="region of interest" description="Disordered" evidence="5">
    <location>
        <begin position="623"/>
        <end position="654"/>
    </location>
</feature>
<dbReference type="CDD" id="cd17546">
    <property type="entry name" value="REC_hyHK_CKI1_RcsC-like"/>
    <property type="match status" value="1"/>
</dbReference>
<dbReference type="STRING" id="644358.A0A0C4ECI5"/>
<dbReference type="AlphaFoldDB" id="A0A0C4ECI5"/>
<feature type="compositionally biased region" description="Basic and acidic residues" evidence="5">
    <location>
        <begin position="917"/>
        <end position="926"/>
    </location>
</feature>
<evidence type="ECO:0000259" key="6">
    <source>
        <dbReference type="PROSITE" id="PS50110"/>
    </source>
</evidence>
<dbReference type="PANTHER" id="PTHR45339">
    <property type="entry name" value="HYBRID SIGNAL TRANSDUCTION HISTIDINE KINASE J"/>
    <property type="match status" value="1"/>
</dbReference>
<name>A0A0C4ECI5_MAGP6</name>
<feature type="domain" description="Response regulatory" evidence="6">
    <location>
        <begin position="748"/>
        <end position="896"/>
    </location>
</feature>
<protein>
    <recommendedName>
        <fullName evidence="6">Response regulatory domain-containing protein</fullName>
    </recommendedName>
</protein>
<gene>
    <name evidence="7" type="ORF">MAPG_10412</name>
</gene>
<feature type="modified residue" description="4-aspartylphosphate" evidence="4">
    <location>
        <position position="797"/>
    </location>
</feature>
<evidence type="ECO:0000313" key="7">
    <source>
        <dbReference type="EMBL" id="KLU90560.1"/>
    </source>
</evidence>
<dbReference type="FunFam" id="3.40.50.2300:FF:000146">
    <property type="entry name" value="Putative two-component response regulator SSK1p"/>
    <property type="match status" value="1"/>
</dbReference>
<evidence type="ECO:0000256" key="1">
    <source>
        <dbReference type="ARBA" id="ARBA00022553"/>
    </source>
</evidence>
<evidence type="ECO:0000256" key="3">
    <source>
        <dbReference type="ARBA" id="ARBA00093463"/>
    </source>
</evidence>
<evidence type="ECO:0000313" key="8">
    <source>
        <dbReference type="EnsemblFungi" id="MAPG_10412T0"/>
    </source>
</evidence>